<keyword evidence="2" id="KW-0808">Transferase</keyword>
<dbReference type="Proteomes" id="UP001163947">
    <property type="component" value="Chromosome"/>
</dbReference>
<gene>
    <name evidence="2" type="ORF">OCS65_07705</name>
</gene>
<dbReference type="AlphaFoldDB" id="A0AA46PR93"/>
<dbReference type="GO" id="GO:0016740">
    <property type="term" value="F:transferase activity"/>
    <property type="evidence" value="ECO:0007669"/>
    <property type="project" value="UniProtKB-KW"/>
</dbReference>
<dbReference type="Pfam" id="PF04230">
    <property type="entry name" value="PS_pyruv_trans"/>
    <property type="match status" value="1"/>
</dbReference>
<dbReference type="RefSeq" id="WP_251549632.1">
    <property type="nucleotide sequence ID" value="NZ_CP106982.1"/>
</dbReference>
<dbReference type="PANTHER" id="PTHR36836:SF1">
    <property type="entry name" value="COLANIC ACID BIOSYNTHESIS PROTEIN WCAK"/>
    <property type="match status" value="1"/>
</dbReference>
<evidence type="ECO:0000313" key="2">
    <source>
        <dbReference type="EMBL" id="UYF95632.1"/>
    </source>
</evidence>
<dbReference type="PANTHER" id="PTHR36836">
    <property type="entry name" value="COLANIC ACID BIOSYNTHESIS PROTEIN WCAK"/>
    <property type="match status" value="1"/>
</dbReference>
<dbReference type="EMBL" id="CP106982">
    <property type="protein sequence ID" value="UYF95632.1"/>
    <property type="molecule type" value="Genomic_DNA"/>
</dbReference>
<protein>
    <submittedName>
        <fullName evidence="2">Polysaccharide pyruvyl transferase family protein</fullName>
    </submittedName>
</protein>
<sequence length="356" mass="39676">MRIAVLHAYSAQNAGDGLLVEETLELLNEALGGGHEFVLVASYPHTFSHLGTIVHRSKPGVFGYSMHYLKFLRRINDFDVVVGVGGGYLRASNMREFMKGLLVQGPQLYAAASAKHQSVYLPQSVGPFSSIGWALARNLLRKIDLLYVRDDRSLHEAHLDHIVRSPDLAVLAIRSTPYNDDQPISATPVLSVREVRGSVPYRVRLIGERLRHFDGYVQSSVSGNDDRVAMASMNPLEIISRRDLLESPALPRRIVIAMRLHAALMAVQAGHYVIHLAYERKGFGAFEDLGLSDYVMNSNNVDVDEVEMKVRSLLSSEGSRREYRNRLEQSLDRIAESRCALVNDLRRQVSSAGVSI</sequence>
<dbReference type="InterPro" id="IPR007345">
    <property type="entry name" value="Polysacch_pyruvyl_Trfase"/>
</dbReference>
<evidence type="ECO:0000259" key="1">
    <source>
        <dbReference type="Pfam" id="PF04230"/>
    </source>
</evidence>
<feature type="domain" description="Polysaccharide pyruvyl transferase" evidence="1">
    <location>
        <begin position="13"/>
        <end position="279"/>
    </location>
</feature>
<evidence type="ECO:0000313" key="3">
    <source>
        <dbReference type="Proteomes" id="UP001163947"/>
    </source>
</evidence>
<accession>A0AA46PR93</accession>
<reference evidence="2" key="1">
    <citation type="submission" date="2022-09" db="EMBL/GenBank/DDBJ databases">
        <title>The genome sequence of Rhodococcus aetherivorans N1.</title>
        <authorList>
            <person name="Jiang W."/>
        </authorList>
    </citation>
    <scope>NUCLEOTIDE SEQUENCE</scope>
    <source>
        <strain evidence="2">N1</strain>
    </source>
</reference>
<organism evidence="2 3">
    <name type="scientific">Rhodococcus aetherivorans</name>
    <dbReference type="NCBI Taxonomy" id="191292"/>
    <lineage>
        <taxon>Bacteria</taxon>
        <taxon>Bacillati</taxon>
        <taxon>Actinomycetota</taxon>
        <taxon>Actinomycetes</taxon>
        <taxon>Mycobacteriales</taxon>
        <taxon>Nocardiaceae</taxon>
        <taxon>Rhodococcus</taxon>
    </lineage>
</organism>
<proteinExistence type="predicted"/>
<name>A0AA46PR93_9NOCA</name>
<dbReference type="GeneID" id="83620292"/>